<name>A0A9R1JE40_WHEAT</name>
<feature type="compositionally biased region" description="Basic and acidic residues" evidence="6">
    <location>
        <begin position="776"/>
        <end position="790"/>
    </location>
</feature>
<feature type="domain" description="Protein kinase" evidence="7">
    <location>
        <begin position="46"/>
        <end position="333"/>
    </location>
</feature>
<accession>A0A9R1JE40</accession>
<dbReference type="PROSITE" id="PS00108">
    <property type="entry name" value="PROTEIN_KINASE_ST"/>
    <property type="match status" value="1"/>
</dbReference>
<feature type="region of interest" description="Disordered" evidence="6">
    <location>
        <begin position="1"/>
        <end position="27"/>
    </location>
</feature>
<dbReference type="EMBL" id="CM022216">
    <property type="protein sequence ID" value="KAF7013599.1"/>
    <property type="molecule type" value="Genomic_DNA"/>
</dbReference>
<evidence type="ECO:0000313" key="9">
    <source>
        <dbReference type="EMBL" id="KAF7013599.1"/>
    </source>
</evidence>
<reference evidence="9" key="1">
    <citation type="journal article" date="2017" name="Gigascience">
        <title>The first near-complete assembly of the hexaploid bread wheat genome, Triticum aestivum.</title>
        <authorList>
            <person name="Zimin A.V."/>
            <person name="Puiu D."/>
            <person name="Hall R."/>
            <person name="Kingan S."/>
            <person name="Clavijo B.J."/>
            <person name="Salzberg S.L."/>
        </authorList>
    </citation>
    <scope>NUCLEOTIDE SEQUENCE</scope>
    <source>
        <tissue evidence="9">Leaf</tissue>
    </source>
</reference>
<dbReference type="Gramene" id="TraesCS2D03G0134600.1">
    <property type="protein sequence ID" value="TraesCS2D03G0134600.1.CDS"/>
    <property type="gene ID" value="TraesCS2D03G0134600"/>
</dbReference>
<evidence type="ECO:0000256" key="2">
    <source>
        <dbReference type="ARBA" id="ARBA00022741"/>
    </source>
</evidence>
<dbReference type="PaxDb" id="4565-Traes_2DS_F04F1D341.1"/>
<evidence type="ECO:0000256" key="1">
    <source>
        <dbReference type="ARBA" id="ARBA00022679"/>
    </source>
</evidence>
<keyword evidence="4 5" id="KW-0067">ATP-binding</keyword>
<dbReference type="Gene3D" id="3.40.50.410">
    <property type="entry name" value="von Willebrand factor, type A domain"/>
    <property type="match status" value="1"/>
</dbReference>
<dbReference type="eggNOG" id="ENOG502SWBZ">
    <property type="taxonomic scope" value="Eukaryota"/>
</dbReference>
<dbReference type="Gramene" id="TraesCLE_scaffold_025243_01G000200.1">
    <property type="protein sequence ID" value="TraesCLE_scaffold_025243_01G000200.1"/>
    <property type="gene ID" value="TraesCLE_scaffold_025243_01G000200"/>
</dbReference>
<reference evidence="9" key="3">
    <citation type="submission" date="2020-03" db="EMBL/GenBank/DDBJ databases">
        <title>The second near-complete assembly of the hexaploid bread wheat (Triticum aestivum) genome.</title>
        <authorList>
            <person name="Zimin A.V."/>
            <person name="Puiu D."/>
            <person name="Shumante A."/>
            <person name="Alonge M."/>
            <person name="Salzberg S.L."/>
        </authorList>
    </citation>
    <scope>NUCLEOTIDE SEQUENCE</scope>
    <source>
        <tissue evidence="9">Leaf</tissue>
    </source>
</reference>
<dbReference type="EMBL" id="LS480641">
    <property type="protein sequence ID" value="SPT15977.1"/>
    <property type="molecule type" value="Genomic_DNA"/>
</dbReference>
<keyword evidence="3" id="KW-0418">Kinase</keyword>
<dbReference type="FunFam" id="3.30.200.20:FF:000465">
    <property type="entry name" value="Cysteine-rich receptor-like protein kinase 6"/>
    <property type="match status" value="1"/>
</dbReference>
<dbReference type="PROSITE" id="PS50011">
    <property type="entry name" value="PROTEIN_KINASE_DOM"/>
    <property type="match status" value="1"/>
</dbReference>
<evidence type="ECO:0008006" key="12">
    <source>
        <dbReference type="Google" id="ProtNLM"/>
    </source>
</evidence>
<dbReference type="InterPro" id="IPR036465">
    <property type="entry name" value="vWFA_dom_sf"/>
</dbReference>
<feature type="compositionally biased region" description="Low complexity" evidence="6">
    <location>
        <begin position="1"/>
        <end position="19"/>
    </location>
</feature>
<dbReference type="Proteomes" id="UP000280104">
    <property type="component" value="Chromosome II"/>
</dbReference>
<dbReference type="Pfam" id="PF00069">
    <property type="entry name" value="Pkinase"/>
    <property type="match status" value="1"/>
</dbReference>
<dbReference type="Gramene" id="TraesSYM2D03G01114240.1">
    <property type="protein sequence ID" value="TraesSYM2D03G01114240.1"/>
    <property type="gene ID" value="TraesSYM2D03G01114240"/>
</dbReference>
<sequence>MASSSSSSGSSSSLTSRDSWATIGSNGGTEPTNLTIRILQDITDNFSEERSLGQGAYGKVYKGVHENGEKIAVKLLHNNMQVIDDKLFKQEFTNLMMLNHENIIRLVGYCYETQHQDMEFQGKIIFGEMICKALCFEYMHKGSLQKHLYGLDWDKRYKIIKGTCEGLKYLHEGFKEPIYHLDLKPENILLDEYMMPKLADFGLSKLFGEEQTRVTQSPLGTIGYMPHEYLFKGIVSKKVDIFSLGVVMIKIITGPKGHSRSAEMPYEEFLDEVQENWRNRFQATLSSSQPLEGYCQQVNICTKIALSCMETDRHKRPTILDIIDKLNETETMIDEASSWSECMSSWMRGDLMKLEAFTKCEAIPRAKTCSEFPVMLRITGEQWRGVEEMPRAGVDVVVVVEVDWFMVRQGRMDIIKEALMIVIDKLGPNDRLSILSFEGNVPRIMKLTFMSDRGRDALKLMVNELSANHSYNIVAALQVGAEILRDGQAEEAGDSRIGCIMFVSDSSDTRIRNRYNDVITKEFPAYVFGLGEQHHPEVMKYIADMTGGTCSFVDYDLNEMRDAFELFISGLTKIAATSIKITLRAHEGVSISSIYSRGFYNRVSSDRRSGEIHVDNMYAGERKNFIAYLSVAGGNKEKLMTAGGRYRSFMAHQKLADTDVLVLRPGSACSPGKNTIHPQVAAELVRIGLWNGLLEIGRSAYELEELWVGIKRSEEGGGAAKETLLELGKDVAEIKREFAVGLPPPYFISWLNCHEWQRATTKGTRRVSGAFTVPGQHEDADAKVDNRGHD</sequence>
<dbReference type="Gramene" id="TraesRN2D0100150400.1">
    <property type="protein sequence ID" value="TraesRN2D0100150400.1"/>
    <property type="gene ID" value="TraesRN2D0100150400"/>
</dbReference>
<reference evidence="10 11" key="2">
    <citation type="submission" date="2018-05" db="EMBL/GenBank/DDBJ databases">
        <authorList>
            <person name="Thind KAUR A."/>
        </authorList>
    </citation>
    <scope>NUCLEOTIDE SEQUENCE [LARGE SCALE GENOMIC DNA]</scope>
</reference>
<dbReference type="Gramene" id="TraesCAD_scaffold_030529_01G000200.1">
    <property type="protein sequence ID" value="TraesCAD_scaffold_030529_01G000200.1"/>
    <property type="gene ID" value="TraesCAD_scaffold_030529_01G000200"/>
</dbReference>
<dbReference type="PROSITE" id="PS50234">
    <property type="entry name" value="VWFA"/>
    <property type="match status" value="1"/>
</dbReference>
<evidence type="ECO:0000256" key="4">
    <source>
        <dbReference type="ARBA" id="ARBA00022840"/>
    </source>
</evidence>
<dbReference type="SUPFAM" id="SSF53300">
    <property type="entry name" value="vWA-like"/>
    <property type="match status" value="1"/>
</dbReference>
<dbReference type="HOGENOM" id="CLU_019629_0_0_1"/>
<evidence type="ECO:0000259" key="8">
    <source>
        <dbReference type="PROSITE" id="PS50234"/>
    </source>
</evidence>
<dbReference type="InterPro" id="IPR017441">
    <property type="entry name" value="Protein_kinase_ATP_BS"/>
</dbReference>
<dbReference type="GO" id="GO:0004672">
    <property type="term" value="F:protein kinase activity"/>
    <property type="evidence" value="ECO:0007669"/>
    <property type="project" value="InterPro"/>
</dbReference>
<dbReference type="InterPro" id="IPR011009">
    <property type="entry name" value="Kinase-like_dom_sf"/>
</dbReference>
<dbReference type="Proteomes" id="UP000815260">
    <property type="component" value="Chromosome 2D"/>
</dbReference>
<organism evidence="9">
    <name type="scientific">Triticum aestivum</name>
    <name type="common">Wheat</name>
    <dbReference type="NCBI Taxonomy" id="4565"/>
    <lineage>
        <taxon>Eukaryota</taxon>
        <taxon>Viridiplantae</taxon>
        <taxon>Streptophyta</taxon>
        <taxon>Embryophyta</taxon>
        <taxon>Tracheophyta</taxon>
        <taxon>Spermatophyta</taxon>
        <taxon>Magnoliopsida</taxon>
        <taxon>Liliopsida</taxon>
        <taxon>Poales</taxon>
        <taxon>Poaceae</taxon>
        <taxon>BOP clade</taxon>
        <taxon>Pooideae</taxon>
        <taxon>Triticodae</taxon>
        <taxon>Triticeae</taxon>
        <taxon>Triticinae</taxon>
        <taxon>Triticum</taxon>
    </lineage>
</organism>
<dbReference type="SMART" id="SM00327">
    <property type="entry name" value="VWA"/>
    <property type="match status" value="1"/>
</dbReference>
<feature type="domain" description="VWFA" evidence="8">
    <location>
        <begin position="395"/>
        <end position="571"/>
    </location>
</feature>
<dbReference type="Gramene" id="TraesKAR2D01G0025780.1">
    <property type="protein sequence ID" value="cds.TraesKAR2D01G0025780.1"/>
    <property type="gene ID" value="TraesKAR2D01G0025780"/>
</dbReference>
<dbReference type="InterPro" id="IPR000719">
    <property type="entry name" value="Prot_kinase_dom"/>
</dbReference>
<dbReference type="FunFam" id="1.10.510.10:FF:000870">
    <property type="entry name" value="OSJNBa0016N04.16-like protein"/>
    <property type="match status" value="1"/>
</dbReference>
<dbReference type="InterPro" id="IPR008271">
    <property type="entry name" value="Ser/Thr_kinase_AS"/>
</dbReference>
<feature type="region of interest" description="Disordered" evidence="6">
    <location>
        <begin position="771"/>
        <end position="790"/>
    </location>
</feature>
<dbReference type="Pfam" id="PF13768">
    <property type="entry name" value="VWA_3"/>
    <property type="match status" value="1"/>
</dbReference>
<evidence type="ECO:0000256" key="3">
    <source>
        <dbReference type="ARBA" id="ARBA00022777"/>
    </source>
</evidence>
<evidence type="ECO:0000256" key="6">
    <source>
        <dbReference type="SAM" id="MobiDB-lite"/>
    </source>
</evidence>
<dbReference type="Gramene" id="TraesLDM2D03G01101460.1">
    <property type="protein sequence ID" value="TraesLDM2D03G01101460.1"/>
    <property type="gene ID" value="TraesLDM2D03G01101460"/>
</dbReference>
<dbReference type="SMART" id="SM00220">
    <property type="entry name" value="S_TKc"/>
    <property type="match status" value="1"/>
</dbReference>
<dbReference type="Gene3D" id="1.10.510.10">
    <property type="entry name" value="Transferase(Phosphotransferase) domain 1"/>
    <property type="match status" value="1"/>
</dbReference>
<dbReference type="AlphaFoldDB" id="A0A9R1JE40"/>
<evidence type="ECO:0000259" key="7">
    <source>
        <dbReference type="PROSITE" id="PS50011"/>
    </source>
</evidence>
<keyword evidence="2 5" id="KW-0547">Nucleotide-binding</keyword>
<evidence type="ECO:0000313" key="10">
    <source>
        <dbReference type="EMBL" id="SPT15977.1"/>
    </source>
</evidence>
<dbReference type="PANTHER" id="PTHR45707">
    <property type="entry name" value="C2 CALCIUM/LIPID-BINDING PLANT PHOSPHORIBOSYLTRANSFERASE FAMILY PROTEIN"/>
    <property type="match status" value="1"/>
</dbReference>
<dbReference type="STRING" id="4565.W5C9L8"/>
<dbReference type="Gramene" id="TraesSTA2D03G01088480.1">
    <property type="protein sequence ID" value="TraesSTA2D03G01088480.1"/>
    <property type="gene ID" value="TraesSTA2D03G01088480"/>
</dbReference>
<evidence type="ECO:0000313" key="11">
    <source>
        <dbReference type="Proteomes" id="UP000280104"/>
    </source>
</evidence>
<proteinExistence type="predicted"/>
<dbReference type="SUPFAM" id="SSF56112">
    <property type="entry name" value="Protein kinase-like (PK-like)"/>
    <property type="match status" value="1"/>
</dbReference>
<dbReference type="Gramene" id="TraesWEE_scaffold_011631_01G000200.1">
    <property type="protein sequence ID" value="TraesWEE_scaffold_011631_01G000200.1"/>
    <property type="gene ID" value="TraesWEE_scaffold_011631_01G000200"/>
</dbReference>
<dbReference type="SMR" id="A0A9R1JE40"/>
<dbReference type="OMA" id="GEMICKA"/>
<dbReference type="InterPro" id="IPR002035">
    <property type="entry name" value="VWF_A"/>
</dbReference>
<dbReference type="PROSITE" id="PS00107">
    <property type="entry name" value="PROTEIN_KINASE_ATP"/>
    <property type="match status" value="1"/>
</dbReference>
<keyword evidence="1" id="KW-0808">Transferase</keyword>
<dbReference type="Gene3D" id="3.30.200.20">
    <property type="entry name" value="Phosphorylase Kinase, domain 1"/>
    <property type="match status" value="1"/>
</dbReference>
<feature type="binding site" evidence="5">
    <location>
        <position position="74"/>
    </location>
    <ligand>
        <name>ATP</name>
        <dbReference type="ChEBI" id="CHEBI:30616"/>
    </ligand>
</feature>
<evidence type="ECO:0000256" key="5">
    <source>
        <dbReference type="PROSITE-ProRule" id="PRU10141"/>
    </source>
</evidence>
<dbReference type="PANTHER" id="PTHR45707:SF76">
    <property type="entry name" value="PROTEIN KINASE DOMAIN-CONTAINING PROTEIN"/>
    <property type="match status" value="1"/>
</dbReference>
<dbReference type="GO" id="GO:0005524">
    <property type="term" value="F:ATP binding"/>
    <property type="evidence" value="ECO:0007669"/>
    <property type="project" value="UniProtKB-UniRule"/>
</dbReference>
<protein>
    <recommendedName>
        <fullName evidence="12">Protein kinase domain-containing protein</fullName>
    </recommendedName>
</protein>
<gene>
    <name evidence="10" type="ORF">CAMPLR22A2D_LOCUS570</name>
    <name evidence="9" type="ORF">CFC21_027669</name>
</gene>
<dbReference type="Gramene" id="TraesROB_scaffold_015045_01G000400.1">
    <property type="protein sequence ID" value="TraesROB_scaffold_015045_01G000400.1"/>
    <property type="gene ID" value="TraesROB_scaffold_015045_01G000400"/>
</dbReference>